<gene>
    <name evidence="2" type="ORF">B9Q37_12110</name>
</gene>
<evidence type="ECO:0000313" key="2">
    <source>
        <dbReference type="EMBL" id="PJD74631.1"/>
    </source>
</evidence>
<evidence type="ECO:0000313" key="3">
    <source>
        <dbReference type="Proteomes" id="UP000230495"/>
    </source>
</evidence>
<dbReference type="RefSeq" id="WP_057072313.1">
    <property type="nucleotide sequence ID" value="NZ_NEET01000019.1"/>
</dbReference>
<dbReference type="EMBL" id="NEEU01000004">
    <property type="protein sequence ID" value="PJD74631.1"/>
    <property type="molecule type" value="Genomic_DNA"/>
</dbReference>
<dbReference type="InterPro" id="IPR009061">
    <property type="entry name" value="DNA-bd_dom_put_sf"/>
</dbReference>
<dbReference type="Proteomes" id="UP000230495">
    <property type="component" value="Unassembled WGS sequence"/>
</dbReference>
<feature type="domain" description="Helix-turn-helix" evidence="1">
    <location>
        <begin position="4"/>
        <end position="32"/>
    </location>
</feature>
<sequence length="59" mass="6568">MSKMLTRAEVCARLGIHRKTLENWLKAGTFPQPAILGPRTHRWDESIINAITNPVGAAQ</sequence>
<protein>
    <submittedName>
        <fullName evidence="2">AlpA family phage regulatory protein</fullName>
    </submittedName>
</protein>
<evidence type="ECO:0000259" key="1">
    <source>
        <dbReference type="Pfam" id="PF12728"/>
    </source>
</evidence>
<accession>A0A2J0PJA8</accession>
<dbReference type="Gene3D" id="1.10.238.160">
    <property type="match status" value="1"/>
</dbReference>
<dbReference type="InterPro" id="IPR041657">
    <property type="entry name" value="HTH_17"/>
</dbReference>
<dbReference type="SUPFAM" id="SSF46955">
    <property type="entry name" value="Putative DNA-binding domain"/>
    <property type="match status" value="1"/>
</dbReference>
<reference evidence="2 3" key="1">
    <citation type="journal article" date="2017" name="J. Antimicrob. Chemother.">
        <title>Characterization of the population structure, drug resistance mechanisms and plasmids of the community-associated Enterobacter cloacae complex in China.</title>
        <authorList>
            <person name="Zhou K."/>
            <person name="Yu W."/>
            <person name="Cao X."/>
            <person name="Shen P."/>
            <person name="Lu H."/>
            <person name="Luo Q."/>
            <person name="Rossen J.W.A."/>
            <person name="Xiao Y."/>
        </authorList>
    </citation>
    <scope>NUCLEOTIDE SEQUENCE [LARGE SCALE GENOMIC DNA]</scope>
    <source>
        <strain evidence="2">ECC1097</strain>
    </source>
</reference>
<comment type="caution">
    <text evidence="2">The sequence shown here is derived from an EMBL/GenBank/DDBJ whole genome shotgun (WGS) entry which is preliminary data.</text>
</comment>
<name>A0A2J0PJA8_9ENTR</name>
<organism evidence="2">
    <name type="scientific">Enterobacter kobei</name>
    <dbReference type="NCBI Taxonomy" id="208224"/>
    <lineage>
        <taxon>Bacteria</taxon>
        <taxon>Pseudomonadati</taxon>
        <taxon>Pseudomonadota</taxon>
        <taxon>Gammaproteobacteria</taxon>
        <taxon>Enterobacterales</taxon>
        <taxon>Enterobacteriaceae</taxon>
        <taxon>Enterobacter</taxon>
        <taxon>Enterobacter cloacae complex</taxon>
    </lineage>
</organism>
<dbReference type="Pfam" id="PF12728">
    <property type="entry name" value="HTH_17"/>
    <property type="match status" value="1"/>
</dbReference>
<dbReference type="OrthoDB" id="8455288at2"/>
<proteinExistence type="predicted"/>
<dbReference type="AlphaFoldDB" id="A0A2J0PJA8"/>